<proteinExistence type="predicted"/>
<dbReference type="Proteomes" id="UP000178429">
    <property type="component" value="Unassembled WGS sequence"/>
</dbReference>
<sequence length="218" mass="24537">MSERIIGFVRGGLDVAAVPQITETESRQLATLGVEVYPGARLAKYGTLPGVDIDDCGDALAIAEKIAETYGPGEQLERFVGVEQGWQLMQKKFGVIRTPNGKYDMEDFLLPGRSKVVRVVDKHGETKRIFRWEKMTIEPIEDGKYLVKRWATKDGRYYLTQEVEKKIADKLRGIFMQESNGNGTSARVDAYFQQVVYSQQCAFGARRAVVARMRPHVA</sequence>
<dbReference type="STRING" id="1802525.A2975_02775"/>
<protein>
    <submittedName>
        <fullName evidence="1">Uncharacterized protein</fullName>
    </submittedName>
</protein>
<comment type="caution">
    <text evidence="1">The sequence shown here is derived from an EMBL/GenBank/DDBJ whole genome shotgun (WGS) entry which is preliminary data.</text>
</comment>
<evidence type="ECO:0000313" key="2">
    <source>
        <dbReference type="Proteomes" id="UP000178429"/>
    </source>
</evidence>
<dbReference type="AlphaFoldDB" id="A0A1F8C2E6"/>
<dbReference type="EMBL" id="MGHL01000009">
    <property type="protein sequence ID" value="OGM69748.1"/>
    <property type="molecule type" value="Genomic_DNA"/>
</dbReference>
<reference evidence="1 2" key="1">
    <citation type="journal article" date="2016" name="Nat. Commun.">
        <title>Thousands of microbial genomes shed light on interconnected biogeochemical processes in an aquifer system.</title>
        <authorList>
            <person name="Anantharaman K."/>
            <person name="Brown C.T."/>
            <person name="Hug L.A."/>
            <person name="Sharon I."/>
            <person name="Castelle C.J."/>
            <person name="Probst A.J."/>
            <person name="Thomas B.C."/>
            <person name="Singh A."/>
            <person name="Wilkins M.J."/>
            <person name="Karaoz U."/>
            <person name="Brodie E.L."/>
            <person name="Williams K.H."/>
            <person name="Hubbard S.S."/>
            <person name="Banfield J.F."/>
        </authorList>
    </citation>
    <scope>NUCLEOTIDE SEQUENCE [LARGE SCALE GENOMIC DNA]</scope>
</reference>
<organism evidence="1 2">
    <name type="scientific">Candidatus Woesebacteria bacterium RIFCSPLOWO2_01_FULL_44_14</name>
    <dbReference type="NCBI Taxonomy" id="1802525"/>
    <lineage>
        <taxon>Bacteria</taxon>
        <taxon>Candidatus Woeseibacteriota</taxon>
    </lineage>
</organism>
<name>A0A1F8C2E6_9BACT</name>
<gene>
    <name evidence="1" type="ORF">A2975_02775</name>
</gene>
<accession>A0A1F8C2E6</accession>
<evidence type="ECO:0000313" key="1">
    <source>
        <dbReference type="EMBL" id="OGM69748.1"/>
    </source>
</evidence>